<evidence type="ECO:0000256" key="5">
    <source>
        <dbReference type="ARBA" id="ARBA00023273"/>
    </source>
</evidence>
<dbReference type="Pfam" id="PF07162">
    <property type="entry name" value="B9-C2"/>
    <property type="match status" value="1"/>
</dbReference>
<accession>A0AA85JY44</accession>
<evidence type="ECO:0000256" key="3">
    <source>
        <dbReference type="ARBA" id="ARBA00022794"/>
    </source>
</evidence>
<dbReference type="GO" id="GO:0036038">
    <property type="term" value="C:MKS complex"/>
    <property type="evidence" value="ECO:0007669"/>
    <property type="project" value="TreeGrafter"/>
</dbReference>
<comment type="subcellular location">
    <subcellularLocation>
        <location evidence="1">Cytoplasm</location>
        <location evidence="1">Cytoskeleton</location>
        <location evidence="1">Cilium basal body</location>
    </subcellularLocation>
</comment>
<reference evidence="6" key="1">
    <citation type="submission" date="2022-06" db="EMBL/GenBank/DDBJ databases">
        <authorList>
            <person name="Berger JAMES D."/>
            <person name="Berger JAMES D."/>
        </authorList>
    </citation>
    <scope>NUCLEOTIDE SEQUENCE [LARGE SCALE GENOMIC DNA]</scope>
</reference>
<proteinExistence type="predicted"/>
<dbReference type="WBParaSite" id="TREG1_49950.1">
    <property type="protein sequence ID" value="TREG1_49950.1"/>
    <property type="gene ID" value="TREG1_49950"/>
</dbReference>
<keyword evidence="3" id="KW-0970">Cilium biogenesis/degradation</keyword>
<organism evidence="6 7">
    <name type="scientific">Trichobilharzia regenti</name>
    <name type="common">Nasal bird schistosome</name>
    <dbReference type="NCBI Taxonomy" id="157069"/>
    <lineage>
        <taxon>Eukaryota</taxon>
        <taxon>Metazoa</taxon>
        <taxon>Spiralia</taxon>
        <taxon>Lophotrochozoa</taxon>
        <taxon>Platyhelminthes</taxon>
        <taxon>Trematoda</taxon>
        <taxon>Digenea</taxon>
        <taxon>Strigeidida</taxon>
        <taxon>Schistosomatoidea</taxon>
        <taxon>Schistosomatidae</taxon>
        <taxon>Trichobilharzia</taxon>
    </lineage>
</organism>
<reference evidence="7" key="2">
    <citation type="submission" date="2023-11" db="UniProtKB">
        <authorList>
            <consortium name="WormBaseParasite"/>
        </authorList>
    </citation>
    <scope>IDENTIFICATION</scope>
</reference>
<dbReference type="PANTHER" id="PTHR12968:SF4">
    <property type="entry name" value="TECTONIC-LIKE COMPLEX MEMBER MKS1"/>
    <property type="match status" value="1"/>
</dbReference>
<keyword evidence="6" id="KW-1185">Reference proteome</keyword>
<dbReference type="InterPro" id="IPR010796">
    <property type="entry name" value="C2_B9-type_dom"/>
</dbReference>
<dbReference type="PROSITE" id="PS51381">
    <property type="entry name" value="C2_B9"/>
    <property type="match status" value="1"/>
</dbReference>
<protein>
    <recommendedName>
        <fullName evidence="8">Meckel syndrome type 1 protein</fullName>
    </recommendedName>
</protein>
<evidence type="ECO:0000256" key="2">
    <source>
        <dbReference type="ARBA" id="ARBA00022490"/>
    </source>
</evidence>
<name>A0AA85JY44_TRIRE</name>
<evidence type="ECO:0000256" key="4">
    <source>
        <dbReference type="ARBA" id="ARBA00023212"/>
    </source>
</evidence>
<dbReference type="Proteomes" id="UP000050795">
    <property type="component" value="Unassembled WGS sequence"/>
</dbReference>
<keyword evidence="5" id="KW-0966">Cell projection</keyword>
<evidence type="ECO:0000313" key="7">
    <source>
        <dbReference type="WBParaSite" id="TREG1_49950.1"/>
    </source>
</evidence>
<evidence type="ECO:0000313" key="6">
    <source>
        <dbReference type="Proteomes" id="UP000050795"/>
    </source>
</evidence>
<dbReference type="PANTHER" id="PTHR12968">
    <property type="entry name" value="B9 DOMAIN-CONTAINING"/>
    <property type="match status" value="1"/>
</dbReference>
<evidence type="ECO:0008006" key="8">
    <source>
        <dbReference type="Google" id="ProtNLM"/>
    </source>
</evidence>
<dbReference type="GO" id="GO:0060271">
    <property type="term" value="P:cilium assembly"/>
    <property type="evidence" value="ECO:0007669"/>
    <property type="project" value="TreeGrafter"/>
</dbReference>
<evidence type="ECO:0000256" key="1">
    <source>
        <dbReference type="ARBA" id="ARBA00004120"/>
    </source>
</evidence>
<sequence length="516" mass="59412">MEKCDIGTYTISGPLRNLSIRVKLFHQQSKAGEQEVDEEHVFRWQEKIFSPRERVLYGDAKNCTTETHLLYNKEINALKSGFQTRRLFTYVYKDEVVMDKDIFVNGIGSISYPEKRRSEVQMKPEDLLNHLPSYELLLESPPDHLRNFSHLPNTIAQEMYIMADLSECLADNTTDLPPNYSGDEVILCKITVDSTGILRCKPDFTHGNDKHKIKRKQKGSYYFTLENVSHQMSKLDKQKTEQLEREIALRKFSQLCAIIGKQFEMPVEQSFRLFITGEILCATNFENSGLYVQYYLELPQNWKAYNRKLLCGSSQVASTKSIGNEEISVFCQPIEFDLTYRSEINIDLTQGSYSTWPTLYFEILSLDFWTRSRTEGYGFIELPRVSGTHSISVSCWRPVGDSVVEDLRRFFTGGTCQLEDPTFTKVPGSFEGHSLLKYGFRTRSTGKLFLRLNCAIQSWSNLYKVMSQCPTIGDEKRKRIALAHMDVSTVIKAYQKARSKLLETRKVIEGLAKPDS</sequence>
<dbReference type="AlphaFoldDB" id="A0AA85JY44"/>
<keyword evidence="2" id="KW-0963">Cytoplasm</keyword>
<keyword evidence="4" id="KW-0206">Cytoskeleton</keyword>